<organism evidence="3 4">
    <name type="scientific">Fomitopsis schrenkii</name>
    <name type="common">Brown rot fungus</name>
    <dbReference type="NCBI Taxonomy" id="2126942"/>
    <lineage>
        <taxon>Eukaryota</taxon>
        <taxon>Fungi</taxon>
        <taxon>Dikarya</taxon>
        <taxon>Basidiomycota</taxon>
        <taxon>Agaricomycotina</taxon>
        <taxon>Agaricomycetes</taxon>
        <taxon>Polyporales</taxon>
        <taxon>Fomitopsis</taxon>
    </lineage>
</organism>
<dbReference type="Gene3D" id="3.30.710.10">
    <property type="entry name" value="Potassium Channel Kv1.1, Chain A"/>
    <property type="match status" value="1"/>
</dbReference>
<dbReference type="CDD" id="cd18186">
    <property type="entry name" value="BTB_POZ_ZBTB_KLHL-like"/>
    <property type="match status" value="1"/>
</dbReference>
<accession>S8DUS5</accession>
<dbReference type="Pfam" id="PF00651">
    <property type="entry name" value="BTB"/>
    <property type="match status" value="1"/>
</dbReference>
<dbReference type="HOGENOM" id="CLU_052397_0_1_1"/>
<gene>
    <name evidence="3" type="ORF">FOMPIDRAFT_1130611</name>
</gene>
<evidence type="ECO:0000256" key="1">
    <source>
        <dbReference type="SAM" id="MobiDB-lite"/>
    </source>
</evidence>
<dbReference type="InParanoid" id="S8DUS5"/>
<dbReference type="EMBL" id="KE504190">
    <property type="protein sequence ID" value="EPS96332.1"/>
    <property type="molecule type" value="Genomic_DNA"/>
</dbReference>
<proteinExistence type="predicted"/>
<evidence type="ECO:0000259" key="2">
    <source>
        <dbReference type="SMART" id="SM00225"/>
    </source>
</evidence>
<name>S8DUS5_FOMSC</name>
<evidence type="ECO:0000313" key="3">
    <source>
        <dbReference type="EMBL" id="EPS96332.1"/>
    </source>
</evidence>
<evidence type="ECO:0000313" key="4">
    <source>
        <dbReference type="Proteomes" id="UP000015241"/>
    </source>
</evidence>
<reference evidence="3 4" key="1">
    <citation type="journal article" date="2012" name="Science">
        <title>The Paleozoic origin of enzymatic lignin decomposition reconstructed from 31 fungal genomes.</title>
        <authorList>
            <person name="Floudas D."/>
            <person name="Binder M."/>
            <person name="Riley R."/>
            <person name="Barry K."/>
            <person name="Blanchette R.A."/>
            <person name="Henrissat B."/>
            <person name="Martinez A.T."/>
            <person name="Otillar R."/>
            <person name="Spatafora J.W."/>
            <person name="Yadav J.S."/>
            <person name="Aerts A."/>
            <person name="Benoit I."/>
            <person name="Boyd A."/>
            <person name="Carlson A."/>
            <person name="Copeland A."/>
            <person name="Coutinho P.M."/>
            <person name="de Vries R.P."/>
            <person name="Ferreira P."/>
            <person name="Findley K."/>
            <person name="Foster B."/>
            <person name="Gaskell J."/>
            <person name="Glotzer D."/>
            <person name="Gorecki P."/>
            <person name="Heitman J."/>
            <person name="Hesse C."/>
            <person name="Hori C."/>
            <person name="Igarashi K."/>
            <person name="Jurgens J.A."/>
            <person name="Kallen N."/>
            <person name="Kersten P."/>
            <person name="Kohler A."/>
            <person name="Kuees U."/>
            <person name="Kumar T.K.A."/>
            <person name="Kuo A."/>
            <person name="LaButti K."/>
            <person name="Larrondo L.F."/>
            <person name="Lindquist E."/>
            <person name="Ling A."/>
            <person name="Lombard V."/>
            <person name="Lucas S."/>
            <person name="Lundell T."/>
            <person name="Martin R."/>
            <person name="McLaughlin D.J."/>
            <person name="Morgenstern I."/>
            <person name="Morin E."/>
            <person name="Murat C."/>
            <person name="Nagy L.G."/>
            <person name="Nolan M."/>
            <person name="Ohm R.A."/>
            <person name="Patyshakuliyeva A."/>
            <person name="Rokas A."/>
            <person name="Ruiz-Duenas F.J."/>
            <person name="Sabat G."/>
            <person name="Salamov A."/>
            <person name="Samejima M."/>
            <person name="Schmutz J."/>
            <person name="Slot J.C."/>
            <person name="St John F."/>
            <person name="Stenlid J."/>
            <person name="Sun H."/>
            <person name="Sun S."/>
            <person name="Syed K."/>
            <person name="Tsang A."/>
            <person name="Wiebenga A."/>
            <person name="Young D."/>
            <person name="Pisabarro A."/>
            <person name="Eastwood D.C."/>
            <person name="Martin F."/>
            <person name="Cullen D."/>
            <person name="Grigoriev I.V."/>
            <person name="Hibbett D.S."/>
        </authorList>
    </citation>
    <scope>NUCLEOTIDE SEQUENCE</scope>
    <source>
        <strain evidence="4">FP-58527</strain>
    </source>
</reference>
<dbReference type="AlphaFoldDB" id="S8DUS5"/>
<dbReference type="SUPFAM" id="SSF54695">
    <property type="entry name" value="POZ domain"/>
    <property type="match status" value="1"/>
</dbReference>
<dbReference type="STRING" id="743788.S8DUS5"/>
<dbReference type="Proteomes" id="UP000015241">
    <property type="component" value="Unassembled WGS sequence"/>
</dbReference>
<sequence length="331" mass="37382">MADFNAHGTQEDKAPPQQASAPFDNPHADLIIRTSDLVEFHVFTVILREASPIFADMVSLPQPDAESRTASAGTVEVAEDSVVWDLLLRICYTCEFSIPGEHMWPLLEVAKKYDMIGVRDIARRRLLDAALILQDNLRSYLLACHYGFSEIAHIAARNSLSHPASDDQFIPELRCVTSATYFRWVQYRRECVKAATSFAQNHNIFYHHSAWMDRVSGWGFTQQNCRVCRPSAPKYITNSIHDVRRALHDFMAQTEAALRDRPHGDTVRDYNLVAALTQDACKCTTCGSFSGRNLTRFVEFYATQVDEAVDKVCCRDLSSFRLVSSESCFPG</sequence>
<dbReference type="SMART" id="SM00225">
    <property type="entry name" value="BTB"/>
    <property type="match status" value="1"/>
</dbReference>
<dbReference type="OrthoDB" id="2797179at2759"/>
<feature type="domain" description="BTB" evidence="2">
    <location>
        <begin position="28"/>
        <end position="130"/>
    </location>
</feature>
<dbReference type="InterPro" id="IPR011333">
    <property type="entry name" value="SKP1/BTB/POZ_sf"/>
</dbReference>
<protein>
    <recommendedName>
        <fullName evidence="2">BTB domain-containing protein</fullName>
    </recommendedName>
</protein>
<dbReference type="InterPro" id="IPR000210">
    <property type="entry name" value="BTB/POZ_dom"/>
</dbReference>
<keyword evidence="4" id="KW-1185">Reference proteome</keyword>
<feature type="region of interest" description="Disordered" evidence="1">
    <location>
        <begin position="1"/>
        <end position="21"/>
    </location>
</feature>